<dbReference type="InterPro" id="IPR001910">
    <property type="entry name" value="Inosine/uridine_hydrolase_dom"/>
</dbReference>
<accession>A0A231GUN6</accession>
<name>A0A231GUN6_9NOCA</name>
<sequence length="303" mass="33140">MTCNPTWPPLPASLDTPSVVFTDIGGDVDDAAALVLMAITDPQLALVDTVDEYPDHRRARSARHLLDVLARSDVRVVAGLSLGASGYWAADGLVPADIEVPPGDLYDVMSELCEAGSKSVRCLSLGPLTDIARLLVTDAHRSAPLDSERLLRVTAMGGALNYRNPERAGHNWRMNPASVQTVLAETEHVALVLSDHTPSTRSRYLRPRRCIGCWTRCRERRRSCCGSITTSSSVASTIRASSTTPSPRASCWGRGSCRGVGEFELRRDGRMREGPGTRAWLSDGVDYTLFMAWMEQIFRDVPQ</sequence>
<dbReference type="SUPFAM" id="SSF53590">
    <property type="entry name" value="Nucleoside hydrolase"/>
    <property type="match status" value="1"/>
</dbReference>
<dbReference type="EMBL" id="NGAF01000034">
    <property type="protein sequence ID" value="OXR40337.1"/>
    <property type="molecule type" value="Genomic_DNA"/>
</dbReference>
<organism evidence="2 3">
    <name type="scientific">Nocardia cerradoensis</name>
    <dbReference type="NCBI Taxonomy" id="85688"/>
    <lineage>
        <taxon>Bacteria</taxon>
        <taxon>Bacillati</taxon>
        <taxon>Actinomycetota</taxon>
        <taxon>Actinomycetes</taxon>
        <taxon>Mycobacteriales</taxon>
        <taxon>Nocardiaceae</taxon>
        <taxon>Nocardia</taxon>
    </lineage>
</organism>
<dbReference type="AlphaFoldDB" id="A0A231GUN6"/>
<keyword evidence="3" id="KW-1185">Reference proteome</keyword>
<evidence type="ECO:0000313" key="2">
    <source>
        <dbReference type="EMBL" id="OXR40337.1"/>
    </source>
</evidence>
<comment type="caution">
    <text evidence="2">The sequence shown here is derived from an EMBL/GenBank/DDBJ whole genome shotgun (WGS) entry which is preliminary data.</text>
</comment>
<evidence type="ECO:0000313" key="3">
    <source>
        <dbReference type="Proteomes" id="UP000215506"/>
    </source>
</evidence>
<dbReference type="Gene3D" id="3.90.245.10">
    <property type="entry name" value="Ribonucleoside hydrolase-like"/>
    <property type="match status" value="1"/>
</dbReference>
<dbReference type="GO" id="GO:0016799">
    <property type="term" value="F:hydrolase activity, hydrolyzing N-glycosyl compounds"/>
    <property type="evidence" value="ECO:0007669"/>
    <property type="project" value="InterPro"/>
</dbReference>
<dbReference type="RefSeq" id="WP_082976729.1">
    <property type="nucleotide sequence ID" value="NZ_NGAF01000034.1"/>
</dbReference>
<dbReference type="InterPro" id="IPR036452">
    <property type="entry name" value="Ribo_hydro-like"/>
</dbReference>
<reference evidence="2 3" key="1">
    <citation type="submission" date="2017-07" db="EMBL/GenBank/DDBJ databases">
        <title>First draft Genome Sequence of Nocardia cerradoensis isolated from human infection.</title>
        <authorList>
            <person name="Carrasco G."/>
        </authorList>
    </citation>
    <scope>NUCLEOTIDE SEQUENCE [LARGE SCALE GENOMIC DNA]</scope>
    <source>
        <strain evidence="2 3">CNM20130759</strain>
    </source>
</reference>
<dbReference type="Pfam" id="PF01156">
    <property type="entry name" value="IU_nuc_hydro"/>
    <property type="match status" value="1"/>
</dbReference>
<protein>
    <recommendedName>
        <fullName evidence="1">Inosine/uridine-preferring nucleoside hydrolase domain-containing protein</fullName>
    </recommendedName>
</protein>
<evidence type="ECO:0000259" key="1">
    <source>
        <dbReference type="Pfam" id="PF01156"/>
    </source>
</evidence>
<dbReference type="Proteomes" id="UP000215506">
    <property type="component" value="Unassembled WGS sequence"/>
</dbReference>
<proteinExistence type="predicted"/>
<gene>
    <name evidence="2" type="ORF">B7C42_07598</name>
</gene>
<feature type="domain" description="Inosine/uridine-preferring nucleoside hydrolase" evidence="1">
    <location>
        <begin position="20"/>
        <end position="197"/>
    </location>
</feature>